<organism evidence="1 2">
    <name type="scientific">Ruminococcus flavefaciens</name>
    <dbReference type="NCBI Taxonomy" id="1265"/>
    <lineage>
        <taxon>Bacteria</taxon>
        <taxon>Bacillati</taxon>
        <taxon>Bacillota</taxon>
        <taxon>Clostridia</taxon>
        <taxon>Eubacteriales</taxon>
        <taxon>Oscillospiraceae</taxon>
        <taxon>Ruminococcus</taxon>
    </lineage>
</organism>
<dbReference type="EMBL" id="FRCT01000003">
    <property type="protein sequence ID" value="SHM30927.1"/>
    <property type="molecule type" value="Genomic_DNA"/>
</dbReference>
<name>A0A1M7HS28_RUMFL</name>
<accession>A0A1M7HS28</accession>
<evidence type="ECO:0000313" key="2">
    <source>
        <dbReference type="Proteomes" id="UP000184394"/>
    </source>
</evidence>
<evidence type="ECO:0000313" key="1">
    <source>
        <dbReference type="EMBL" id="SHM30927.1"/>
    </source>
</evidence>
<dbReference type="Proteomes" id="UP000184394">
    <property type="component" value="Unassembled WGS sequence"/>
</dbReference>
<gene>
    <name evidence="1" type="ORF">SAMN04487860_10346</name>
</gene>
<protein>
    <submittedName>
        <fullName evidence="1">Uncharacterized protein</fullName>
    </submittedName>
</protein>
<sequence length="155" mass="18404">MKYKQVQYMIIREEQANVMLIEKLRSFRKYINEDMSDWEQLIAVGGFIADVIRLIKWDKYRKLFSTSSSCGTYAVGNTMTCSDIIKELWTAIDYEINSPHADELNMIWNKWNSDVKYFPDIENISDIYEVIISKMEEYHPGFMNCADTYFHFSDL</sequence>
<dbReference type="RefSeq" id="WP_072949052.1">
    <property type="nucleotide sequence ID" value="NZ_FRCT01000003.1"/>
</dbReference>
<reference evidence="1 2" key="1">
    <citation type="submission" date="2016-11" db="EMBL/GenBank/DDBJ databases">
        <authorList>
            <person name="Jaros S."/>
            <person name="Januszkiewicz K."/>
            <person name="Wedrychowicz H."/>
        </authorList>
    </citation>
    <scope>NUCLEOTIDE SEQUENCE [LARGE SCALE GENOMIC DNA]</scope>
    <source>
        <strain evidence="1 2">Y1</strain>
    </source>
</reference>
<proteinExistence type="predicted"/>
<dbReference type="AlphaFoldDB" id="A0A1M7HS28"/>
<dbReference type="OrthoDB" id="1863922at2"/>